<dbReference type="PROSITE" id="PS00600">
    <property type="entry name" value="AA_TRANSFER_CLASS_3"/>
    <property type="match status" value="1"/>
</dbReference>
<name>A0ABU1F6E9_9RHOB</name>
<dbReference type="PANTHER" id="PTHR42684">
    <property type="entry name" value="ADENOSYLMETHIONINE-8-AMINO-7-OXONONANOATE AMINOTRANSFERASE"/>
    <property type="match status" value="1"/>
</dbReference>
<evidence type="ECO:0000256" key="3">
    <source>
        <dbReference type="ARBA" id="ARBA00022679"/>
    </source>
</evidence>
<evidence type="ECO:0000256" key="1">
    <source>
        <dbReference type="ARBA" id="ARBA00001933"/>
    </source>
</evidence>
<accession>A0ABU1F6E9</accession>
<organism evidence="6 7">
    <name type="scientific">Ruixingdingia sedimenti</name>
    <dbReference type="NCBI Taxonomy" id="3073604"/>
    <lineage>
        <taxon>Bacteria</taxon>
        <taxon>Pseudomonadati</taxon>
        <taxon>Pseudomonadota</taxon>
        <taxon>Alphaproteobacteria</taxon>
        <taxon>Rhodobacterales</taxon>
        <taxon>Paracoccaceae</taxon>
        <taxon>Ruixingdingia</taxon>
    </lineage>
</organism>
<evidence type="ECO:0000256" key="2">
    <source>
        <dbReference type="ARBA" id="ARBA00022576"/>
    </source>
</evidence>
<sequence length="467" mass="50051">MNTHRNLTLDQIDRMSLLHPVTSIADHDRNGPVIYEAAQGARLRDAAGRELLDMGAGLWCVNVGYGRAELADAGAAALKNLSYQHLFGGASCPDTILLADRLLGLFADRAGAGHFARVFFGTSGSDANDTAFKLVRYYNNLRGRPEKKKIISRSGAYHGLTAASGSLTGIPAYHKAFDLPLDGVLHTACPHHYRFAHEGEDEAAFAARMVADLEALIEREGPDTIAAFIAEPVMGTGGVFLPPADYFARVQQVLDRHDILFVVDEVITGFGRTGQWFGTGTYGLRPDIVSLAKGLTSAYFPMSASMISDRIWQVLADTSDATGAFMHGFTYSGHPVGSAIALANLDLIEREGLVDNAARLAPRLLAALRDRIGDNPFVGDIRGVGLMAGVEFVADRATRKPFREGTAPHRIVSRHAAAQGVLARALPFLPVNAFSPPLSITAAEIDEAADRYARALEAAMPELAGCV</sequence>
<evidence type="ECO:0000313" key="7">
    <source>
        <dbReference type="Proteomes" id="UP001247754"/>
    </source>
</evidence>
<dbReference type="CDD" id="cd00610">
    <property type="entry name" value="OAT_like"/>
    <property type="match status" value="1"/>
</dbReference>
<dbReference type="Gene3D" id="3.90.1150.10">
    <property type="entry name" value="Aspartate Aminotransferase, domain 1"/>
    <property type="match status" value="1"/>
</dbReference>
<dbReference type="Proteomes" id="UP001247754">
    <property type="component" value="Unassembled WGS sequence"/>
</dbReference>
<dbReference type="PANTHER" id="PTHR42684:SF3">
    <property type="entry name" value="ADENOSYLMETHIONINE-8-AMINO-7-OXONONANOATE AMINOTRANSFERASE"/>
    <property type="match status" value="1"/>
</dbReference>
<keyword evidence="4 5" id="KW-0663">Pyridoxal phosphate</keyword>
<dbReference type="InterPro" id="IPR015421">
    <property type="entry name" value="PyrdxlP-dep_Trfase_major"/>
</dbReference>
<keyword evidence="7" id="KW-1185">Reference proteome</keyword>
<dbReference type="InterPro" id="IPR015424">
    <property type="entry name" value="PyrdxlP-dep_Trfase"/>
</dbReference>
<proteinExistence type="inferred from homology"/>
<evidence type="ECO:0000313" key="6">
    <source>
        <dbReference type="EMBL" id="MDR5652445.1"/>
    </source>
</evidence>
<reference evidence="6 7" key="1">
    <citation type="submission" date="2023-09" db="EMBL/GenBank/DDBJ databases">
        <title>Xinfangfangia sedmenti sp. nov., isolated the sedment.</title>
        <authorList>
            <person name="Xu L."/>
        </authorList>
    </citation>
    <scope>NUCLEOTIDE SEQUENCE [LARGE SCALE GENOMIC DNA]</scope>
    <source>
        <strain evidence="6 7">LG-4</strain>
    </source>
</reference>
<keyword evidence="2 6" id="KW-0032">Aminotransferase</keyword>
<dbReference type="NCBIfam" id="NF004767">
    <property type="entry name" value="PRK06105.1"/>
    <property type="match status" value="1"/>
</dbReference>
<evidence type="ECO:0000256" key="4">
    <source>
        <dbReference type="ARBA" id="ARBA00022898"/>
    </source>
</evidence>
<dbReference type="InterPro" id="IPR049704">
    <property type="entry name" value="Aminotrans_3_PPA_site"/>
</dbReference>
<dbReference type="InterPro" id="IPR015422">
    <property type="entry name" value="PyrdxlP-dep_Trfase_small"/>
</dbReference>
<keyword evidence="3" id="KW-0808">Transferase</keyword>
<protein>
    <submittedName>
        <fullName evidence="6">Aminotransferase</fullName>
    </submittedName>
</protein>
<dbReference type="SUPFAM" id="SSF53383">
    <property type="entry name" value="PLP-dependent transferases"/>
    <property type="match status" value="1"/>
</dbReference>
<comment type="similarity">
    <text evidence="5">Belongs to the class-III pyridoxal-phosphate-dependent aminotransferase family.</text>
</comment>
<gene>
    <name evidence="6" type="ORF">RGD00_07510</name>
</gene>
<dbReference type="RefSeq" id="WP_310456692.1">
    <property type="nucleotide sequence ID" value="NZ_JAVKPH010000006.1"/>
</dbReference>
<dbReference type="InterPro" id="IPR005814">
    <property type="entry name" value="Aminotrans_3"/>
</dbReference>
<evidence type="ECO:0000256" key="5">
    <source>
        <dbReference type="RuleBase" id="RU003560"/>
    </source>
</evidence>
<dbReference type="EMBL" id="JAVKPH010000006">
    <property type="protein sequence ID" value="MDR5652445.1"/>
    <property type="molecule type" value="Genomic_DNA"/>
</dbReference>
<comment type="cofactor">
    <cofactor evidence="1">
        <name>pyridoxal 5'-phosphate</name>
        <dbReference type="ChEBI" id="CHEBI:597326"/>
    </cofactor>
</comment>
<dbReference type="GO" id="GO:0008483">
    <property type="term" value="F:transaminase activity"/>
    <property type="evidence" value="ECO:0007669"/>
    <property type="project" value="UniProtKB-KW"/>
</dbReference>
<comment type="caution">
    <text evidence="6">The sequence shown here is derived from an EMBL/GenBank/DDBJ whole genome shotgun (WGS) entry which is preliminary data.</text>
</comment>
<dbReference type="Gene3D" id="3.40.640.10">
    <property type="entry name" value="Type I PLP-dependent aspartate aminotransferase-like (Major domain)"/>
    <property type="match status" value="1"/>
</dbReference>
<dbReference type="Pfam" id="PF00202">
    <property type="entry name" value="Aminotran_3"/>
    <property type="match status" value="1"/>
</dbReference>